<dbReference type="NCBIfam" id="TIGR01782">
    <property type="entry name" value="TonB-Xanth-Caul"/>
    <property type="match status" value="1"/>
</dbReference>
<dbReference type="PANTHER" id="PTHR40980:SF3">
    <property type="entry name" value="TONB-DEPENDENT RECEPTOR-LIKE BETA-BARREL DOMAIN-CONTAINING PROTEIN"/>
    <property type="match status" value="1"/>
</dbReference>
<dbReference type="InterPro" id="IPR010104">
    <property type="entry name" value="TonB_rcpt_bac"/>
</dbReference>
<dbReference type="InterPro" id="IPR012910">
    <property type="entry name" value="Plug_dom"/>
</dbReference>
<dbReference type="SMART" id="SM00965">
    <property type="entry name" value="STN"/>
    <property type="match status" value="1"/>
</dbReference>
<evidence type="ECO:0000256" key="1">
    <source>
        <dbReference type="ARBA" id="ARBA00022448"/>
    </source>
</evidence>
<evidence type="ECO:0000256" key="4">
    <source>
        <dbReference type="SAM" id="SignalP"/>
    </source>
</evidence>
<keyword evidence="2" id="KW-0472">Membrane</keyword>
<evidence type="ECO:0000313" key="7">
    <source>
        <dbReference type="Proteomes" id="UP001214854"/>
    </source>
</evidence>
<protein>
    <submittedName>
        <fullName evidence="6">TonB-dependent receptor</fullName>
    </submittedName>
</protein>
<dbReference type="EMBL" id="JAQQKX010000023">
    <property type="protein sequence ID" value="MDC7685193.1"/>
    <property type="molecule type" value="Genomic_DNA"/>
</dbReference>
<proteinExistence type="predicted"/>
<feature type="domain" description="Secretin/TonB short N-terminal" evidence="5">
    <location>
        <begin position="51"/>
        <end position="102"/>
    </location>
</feature>
<name>A0ABT5HZ31_9CAUL</name>
<keyword evidence="1" id="KW-0813">Transport</keyword>
<evidence type="ECO:0000259" key="5">
    <source>
        <dbReference type="SMART" id="SM00965"/>
    </source>
</evidence>
<reference evidence="6 7" key="1">
    <citation type="submission" date="2023-01" db="EMBL/GenBank/DDBJ databases">
        <title>Novel species of the genus Asticcacaulis isolated from rivers.</title>
        <authorList>
            <person name="Lu H."/>
        </authorList>
    </citation>
    <scope>NUCLEOTIDE SEQUENCE [LARGE SCALE GENOMIC DNA]</scope>
    <source>
        <strain evidence="6 7">BYS171W</strain>
    </source>
</reference>
<keyword evidence="4" id="KW-0732">Signal</keyword>
<comment type="caution">
    <text evidence="6">The sequence shown here is derived from an EMBL/GenBank/DDBJ whole genome shotgun (WGS) entry which is preliminary data.</text>
</comment>
<organism evidence="6 7">
    <name type="scientific">Asticcacaulis aquaticus</name>
    <dbReference type="NCBI Taxonomy" id="2984212"/>
    <lineage>
        <taxon>Bacteria</taxon>
        <taxon>Pseudomonadati</taxon>
        <taxon>Pseudomonadota</taxon>
        <taxon>Alphaproteobacteria</taxon>
        <taxon>Caulobacterales</taxon>
        <taxon>Caulobacteraceae</taxon>
        <taxon>Asticcacaulis</taxon>
    </lineage>
</organism>
<dbReference type="Gene3D" id="3.55.50.30">
    <property type="match status" value="1"/>
</dbReference>
<dbReference type="RefSeq" id="WP_272749698.1">
    <property type="nucleotide sequence ID" value="NZ_JAQQKX010000023.1"/>
</dbReference>
<gene>
    <name evidence="6" type="ORF">PQU92_18070</name>
</gene>
<evidence type="ECO:0000256" key="2">
    <source>
        <dbReference type="ARBA" id="ARBA00023136"/>
    </source>
</evidence>
<feature type="signal peptide" evidence="4">
    <location>
        <begin position="1"/>
        <end position="26"/>
    </location>
</feature>
<dbReference type="InterPro" id="IPR011662">
    <property type="entry name" value="Secretin/TonB_short_N"/>
</dbReference>
<keyword evidence="7" id="KW-1185">Reference proteome</keyword>
<dbReference type="Pfam" id="PF07660">
    <property type="entry name" value="STN"/>
    <property type="match status" value="1"/>
</dbReference>
<dbReference type="Proteomes" id="UP001214854">
    <property type="component" value="Unassembled WGS sequence"/>
</dbReference>
<dbReference type="PANTHER" id="PTHR40980">
    <property type="entry name" value="PLUG DOMAIN-CONTAINING PROTEIN"/>
    <property type="match status" value="1"/>
</dbReference>
<sequence length="1292" mass="141458">MRLGLRTHLLWSVAAVSVLTASFAVAETRRFDIPADNAALTLPEFARQAGLQIIAPTGRIKGVHTRAVQGDMDPRKALRHLLKGTGLEVAADTGTVISLRLKADETPVNRPPLTAAPVLAPIPAPVLTRDAAPQDIPEVIVIGARHAQRTAIELKRNAPTALDAIVADDVGSFPDRNVNEAVSRIAGVAISRNEYGEGADLNIRGSGSDLTRVEIDGMSVANSGFDVSISGNGRASDLRELPADLVKSIEVVKGQTPDITEGGLGGTVLIKTRTAMEFNKPYLSLRLAGERNSLSRRWVPDINIVATRKFFDDRVGILLNLTTTKRLNDSHQVAQGGANNNRGYIRLFDLDNSAEKTYTLNPALVSGVDRSNIAYDAPLQSLPLASGAGRFETLSALEIVTRSANARTKGECLSAFPLYTAAELDLIAPSTNNINRALAQEQRIREQRTCVAQWNDYLPNTINDRFKSNYEARLAWDLRLDVRVNDHLSLYGKYQSASRHVDEQVRTRARGAVQWDVADRRMATASLTGNTDIPVGSLNVLTAVPGSGYYIYNAGQPTGLVRLDSTLGGANVQNGFPYYGIPVNLVPGSVVVDANHYATQFQTTNSVLSYDNIRNDQVWENAYLLTGGRYRRGGLSIDFQASRSDSAYQRTDARFRRSAVFGVATVKATSGGWWTVELPAGFDPDRIDTLYPLNAAADAASPQYSSSVQLTYDPKLTESAESAVKADLTYRLTQGPLLRSVRFGVNRRRLVTRLWSGGGYQPSTGVSVPESRLRGTIRACENTATTTAANACVYGYVPATNGARYGVETVTRAQLLDIYRHSVQLNSGPFMPGIAGFEGAQLWNTVDVTAALGLMVGGVNFNLDCMKVCRGTDGQLYETPESRSIEDITAAYYRVDVERDLPLGLRLEGNFGVRAVTSEVKARGFVQINALTKAADWNAAEGYDRVTTTFVTRPVEIARRYTDWLPSYNASLWLRPGEVVLRHNWTRALARPPVTRLWPDGECTFDQRIADRIAAGETGLDMSCGTFGNPALKPLRGHRTNTALEWYPDKDAYLSLTYYRLKVETGAPVTAQLSNQPLFEGSDEVDPALGRRLSDYRFTYTTYVNGPSYAYSGWELSGKAALTGLPGRLRHTGVDVNIATNRAEGAASLIDPITGEDLGVQNRSDYFLNIAIWYDDGRTNARLAYQARDAVLRCLTGCGVSSDLTGYFPSSNPASTSYVALPYNPGEPYYTRAYAYLDAKITHRLTPNVDLYWEGRNLLRESSVLDNRDGEHPLTINYGGRRFTFGFQYRLN</sequence>
<keyword evidence="6" id="KW-0675">Receptor</keyword>
<accession>A0ABT5HZ31</accession>
<dbReference type="SUPFAM" id="SSF56935">
    <property type="entry name" value="Porins"/>
    <property type="match status" value="1"/>
</dbReference>
<evidence type="ECO:0000256" key="3">
    <source>
        <dbReference type="ARBA" id="ARBA00023237"/>
    </source>
</evidence>
<dbReference type="Pfam" id="PF07715">
    <property type="entry name" value="Plug"/>
    <property type="match status" value="1"/>
</dbReference>
<feature type="chain" id="PRO_5045447634" evidence="4">
    <location>
        <begin position="27"/>
        <end position="1292"/>
    </location>
</feature>
<dbReference type="Gene3D" id="2.170.130.10">
    <property type="entry name" value="TonB-dependent receptor, plug domain"/>
    <property type="match status" value="1"/>
</dbReference>
<evidence type="ECO:0000313" key="6">
    <source>
        <dbReference type="EMBL" id="MDC7685193.1"/>
    </source>
</evidence>
<keyword evidence="3" id="KW-0998">Cell outer membrane</keyword>
<dbReference type="InterPro" id="IPR037066">
    <property type="entry name" value="Plug_dom_sf"/>
</dbReference>